<dbReference type="PANTHER" id="PTHR19920">
    <property type="entry name" value="WD40 PROTEIN CIAO1"/>
    <property type="match status" value="1"/>
</dbReference>
<evidence type="ECO:0000256" key="2">
    <source>
        <dbReference type="ARBA" id="ARBA00022737"/>
    </source>
</evidence>
<evidence type="ECO:0000313" key="6">
    <source>
        <dbReference type="Proteomes" id="UP000825935"/>
    </source>
</evidence>
<sequence length="354" mass="39585">MGVDEMEMDVVQELEGHSDRVWSVAWRPGSGTSGRPAMLASCSGDKTVRVWQYNSSRDPFLPHWSCVAVLDGMHQRTIRSCEWSPDGRFLATASFDGTIAIWENVAGDFECVASLEGHENEVKSVTWNCSGTLLATCGRDKSVWIWELQPGNEFECISVLHGHSQDVKMVLWHPCEDVLVSASYDNSIKVWIEDKDTEDWVCAQTLSDSWGHTSTVWTVSFDASGHRLVSCSDDLTLKIWDSRNNLRSEGNLWKHLCTVSGYHDRTIFSVHWSKASGLIATGAGDDCIRIFSEEFNEESTLGGDPTYKMILKKERAHTTDVNCVRWHPQEASLLASAGDDGVVKIWKVASEILH</sequence>
<dbReference type="Proteomes" id="UP000825935">
    <property type="component" value="Chromosome 29"/>
</dbReference>
<gene>
    <name evidence="5" type="ORF">KP509_29G001200</name>
</gene>
<dbReference type="PANTHER" id="PTHR19920:SF0">
    <property type="entry name" value="CYTOSOLIC IRON-SULFUR PROTEIN ASSEMBLY PROTEIN CIAO1-RELATED"/>
    <property type="match status" value="1"/>
</dbReference>
<proteinExistence type="inferred from homology"/>
<feature type="repeat" description="WD" evidence="4">
    <location>
        <begin position="209"/>
        <end position="241"/>
    </location>
</feature>
<dbReference type="EMBL" id="CM035434">
    <property type="protein sequence ID" value="KAH7291117.1"/>
    <property type="molecule type" value="Genomic_DNA"/>
</dbReference>
<feature type="repeat" description="WD" evidence="4">
    <location>
        <begin position="160"/>
        <end position="191"/>
    </location>
</feature>
<dbReference type="InterPro" id="IPR015943">
    <property type="entry name" value="WD40/YVTN_repeat-like_dom_sf"/>
</dbReference>
<name>A0A8T2R575_CERRI</name>
<comment type="function">
    <text evidence="3">Essential component of the cytosolic iron-sulfur (Fe/S) protein assembly machinery. Required for the maturation of extramitochondrial Fe/S proteins.</text>
</comment>
<evidence type="ECO:0000256" key="1">
    <source>
        <dbReference type="ARBA" id="ARBA00022574"/>
    </source>
</evidence>
<dbReference type="PRINTS" id="PR00320">
    <property type="entry name" value="GPROTEINBRPT"/>
</dbReference>
<dbReference type="CDD" id="cd00200">
    <property type="entry name" value="WD40"/>
    <property type="match status" value="1"/>
</dbReference>
<feature type="repeat" description="WD" evidence="4">
    <location>
        <begin position="115"/>
        <end position="156"/>
    </location>
</feature>
<evidence type="ECO:0000313" key="5">
    <source>
        <dbReference type="EMBL" id="KAH7291117.1"/>
    </source>
</evidence>
<dbReference type="InterPro" id="IPR028608">
    <property type="entry name" value="CIAO1/Cia1"/>
</dbReference>
<dbReference type="InterPro" id="IPR001680">
    <property type="entry name" value="WD40_rpt"/>
</dbReference>
<dbReference type="EMBL" id="CM035434">
    <property type="protein sequence ID" value="KAH7291118.1"/>
    <property type="molecule type" value="Genomic_DNA"/>
</dbReference>
<dbReference type="InterPro" id="IPR019775">
    <property type="entry name" value="WD40_repeat_CS"/>
</dbReference>
<dbReference type="PROSITE" id="PS00678">
    <property type="entry name" value="WD_REPEATS_1"/>
    <property type="match status" value="1"/>
</dbReference>
<dbReference type="FunFam" id="2.130.10.10:FF:000136">
    <property type="entry name" value="Probable cytosolic iron-sulfur protein assembly protein CIAO1"/>
    <property type="match status" value="1"/>
</dbReference>
<keyword evidence="1 4" id="KW-0853">WD repeat</keyword>
<dbReference type="PROSITE" id="PS50082">
    <property type="entry name" value="WD_REPEATS_2"/>
    <property type="match status" value="6"/>
</dbReference>
<comment type="similarity">
    <text evidence="3">Belongs to the WD repeat CIA1 family.</text>
</comment>
<organism evidence="5 6">
    <name type="scientific">Ceratopteris richardii</name>
    <name type="common">Triangle waterfern</name>
    <dbReference type="NCBI Taxonomy" id="49495"/>
    <lineage>
        <taxon>Eukaryota</taxon>
        <taxon>Viridiplantae</taxon>
        <taxon>Streptophyta</taxon>
        <taxon>Embryophyta</taxon>
        <taxon>Tracheophyta</taxon>
        <taxon>Polypodiopsida</taxon>
        <taxon>Polypodiidae</taxon>
        <taxon>Polypodiales</taxon>
        <taxon>Pteridineae</taxon>
        <taxon>Pteridaceae</taxon>
        <taxon>Parkerioideae</taxon>
        <taxon>Ceratopteris</taxon>
    </lineage>
</organism>
<comment type="caution">
    <text evidence="5">The sequence shown here is derived from an EMBL/GenBank/DDBJ whole genome shotgun (WGS) entry which is preliminary data.</text>
</comment>
<dbReference type="SMART" id="SM00320">
    <property type="entry name" value="WD40"/>
    <property type="match status" value="7"/>
</dbReference>
<dbReference type="InterPro" id="IPR020472">
    <property type="entry name" value="WD40_PAC1"/>
</dbReference>
<feature type="repeat" description="WD" evidence="4">
    <location>
        <begin position="14"/>
        <end position="61"/>
    </location>
</feature>
<feature type="repeat" description="WD" evidence="4">
    <location>
        <begin position="314"/>
        <end position="354"/>
    </location>
</feature>
<dbReference type="GO" id="GO:0016226">
    <property type="term" value="P:iron-sulfur cluster assembly"/>
    <property type="evidence" value="ECO:0007669"/>
    <property type="project" value="UniProtKB-UniRule"/>
</dbReference>
<evidence type="ECO:0000256" key="4">
    <source>
        <dbReference type="PROSITE-ProRule" id="PRU00221"/>
    </source>
</evidence>
<dbReference type="SUPFAM" id="SSF50978">
    <property type="entry name" value="WD40 repeat-like"/>
    <property type="match status" value="1"/>
</dbReference>
<dbReference type="PROSITE" id="PS50294">
    <property type="entry name" value="WD_REPEATS_REGION"/>
    <property type="match status" value="6"/>
</dbReference>
<dbReference type="Pfam" id="PF00400">
    <property type="entry name" value="WD40"/>
    <property type="match status" value="7"/>
</dbReference>
<dbReference type="OMA" id="MPILASC"/>
<dbReference type="OrthoDB" id="284782at2759"/>
<evidence type="ECO:0000256" key="3">
    <source>
        <dbReference type="HAMAP-Rule" id="MF_03037"/>
    </source>
</evidence>
<keyword evidence="2" id="KW-0677">Repeat</keyword>
<accession>A0A8T2R575</accession>
<dbReference type="AlphaFoldDB" id="A0A8T2R575"/>
<dbReference type="InterPro" id="IPR036322">
    <property type="entry name" value="WD40_repeat_dom_sf"/>
</dbReference>
<feature type="repeat" description="WD" evidence="4">
    <location>
        <begin position="71"/>
        <end position="103"/>
    </location>
</feature>
<reference evidence="5" key="1">
    <citation type="submission" date="2021-08" db="EMBL/GenBank/DDBJ databases">
        <title>WGS assembly of Ceratopteris richardii.</title>
        <authorList>
            <person name="Marchant D.B."/>
            <person name="Chen G."/>
            <person name="Jenkins J."/>
            <person name="Shu S."/>
            <person name="Leebens-Mack J."/>
            <person name="Grimwood J."/>
            <person name="Schmutz J."/>
            <person name="Soltis P."/>
            <person name="Soltis D."/>
            <person name="Chen Z.-H."/>
        </authorList>
    </citation>
    <scope>NUCLEOTIDE SEQUENCE</scope>
    <source>
        <strain evidence="5">Whitten #5841</strain>
        <tissue evidence="5">Leaf</tissue>
    </source>
</reference>
<keyword evidence="6" id="KW-1185">Reference proteome</keyword>
<protein>
    <recommendedName>
        <fullName evidence="3">Probable cytosolic iron-sulfur protein assembly protein CIAO1 homolog</fullName>
    </recommendedName>
</protein>
<dbReference type="Gene3D" id="2.130.10.10">
    <property type="entry name" value="YVTN repeat-like/Quinoprotein amine dehydrogenase"/>
    <property type="match status" value="2"/>
</dbReference>
<dbReference type="GO" id="GO:0097361">
    <property type="term" value="C:cytosolic [4Fe-4S] assembly targeting complex"/>
    <property type="evidence" value="ECO:0007669"/>
    <property type="project" value="InterPro"/>
</dbReference>
<dbReference type="HAMAP" id="MF_03037">
    <property type="entry name" value="ciao1"/>
    <property type="match status" value="1"/>
</dbReference>